<evidence type="ECO:0000256" key="2">
    <source>
        <dbReference type="ARBA" id="ARBA00004569"/>
    </source>
</evidence>
<keyword evidence="9" id="KW-0249">Electron transport</keyword>
<dbReference type="STRING" id="299467.A0A443SNN4"/>
<comment type="similarity">
    <text evidence="4">Belongs to the complex I NDUFB7 subunit family.</text>
</comment>
<proteinExistence type="inferred from homology"/>
<comment type="function">
    <text evidence="1">Accessory subunit of the mitochondrial membrane respiratory chain NADH dehydrogenase (Complex I), that is believed not to be involved in catalysis. Complex I functions in the transfer of electrons from NADH to the respiratory chain. The immediate electron acceptor for the enzyme is believed to be ubiquinone.</text>
</comment>
<name>A0A443SNN4_9ACAR</name>
<protein>
    <recommendedName>
        <fullName evidence="5">NADH dehydrogenase [ubiquinone] 1 beta subcomplex subunit 7</fullName>
    </recommendedName>
</protein>
<dbReference type="Proteomes" id="UP000288716">
    <property type="component" value="Unassembled WGS sequence"/>
</dbReference>
<evidence type="ECO:0000313" key="14">
    <source>
        <dbReference type="Proteomes" id="UP000288716"/>
    </source>
</evidence>
<evidence type="ECO:0000256" key="5">
    <source>
        <dbReference type="ARBA" id="ARBA00018677"/>
    </source>
</evidence>
<dbReference type="InterPro" id="IPR008698">
    <property type="entry name" value="NDUB7"/>
</dbReference>
<evidence type="ECO:0000256" key="6">
    <source>
        <dbReference type="ARBA" id="ARBA00022448"/>
    </source>
</evidence>
<dbReference type="GO" id="GO:0005743">
    <property type="term" value="C:mitochondrial inner membrane"/>
    <property type="evidence" value="ECO:0007669"/>
    <property type="project" value="UniProtKB-SubCell"/>
</dbReference>
<gene>
    <name evidence="13" type="ORF">B4U80_04159</name>
</gene>
<dbReference type="OrthoDB" id="268414at2759"/>
<evidence type="ECO:0000256" key="4">
    <source>
        <dbReference type="ARBA" id="ARBA00008006"/>
    </source>
</evidence>
<keyword evidence="8" id="KW-0999">Mitochondrion inner membrane</keyword>
<organism evidence="13 14">
    <name type="scientific">Leptotrombidium deliense</name>
    <dbReference type="NCBI Taxonomy" id="299467"/>
    <lineage>
        <taxon>Eukaryota</taxon>
        <taxon>Metazoa</taxon>
        <taxon>Ecdysozoa</taxon>
        <taxon>Arthropoda</taxon>
        <taxon>Chelicerata</taxon>
        <taxon>Arachnida</taxon>
        <taxon>Acari</taxon>
        <taxon>Acariformes</taxon>
        <taxon>Trombidiformes</taxon>
        <taxon>Prostigmata</taxon>
        <taxon>Anystina</taxon>
        <taxon>Parasitengona</taxon>
        <taxon>Trombiculoidea</taxon>
        <taxon>Trombiculidae</taxon>
        <taxon>Leptotrombidium</taxon>
    </lineage>
</organism>
<comment type="caution">
    <text evidence="13">The sequence shown here is derived from an EMBL/GenBank/DDBJ whole genome shotgun (WGS) entry which is preliminary data.</text>
</comment>
<evidence type="ECO:0000256" key="11">
    <source>
        <dbReference type="ARBA" id="ARBA00023136"/>
    </source>
</evidence>
<evidence type="ECO:0000256" key="7">
    <source>
        <dbReference type="ARBA" id="ARBA00022660"/>
    </source>
</evidence>
<evidence type="ECO:0000256" key="10">
    <source>
        <dbReference type="ARBA" id="ARBA00023128"/>
    </source>
</evidence>
<keyword evidence="10" id="KW-0496">Mitochondrion</keyword>
<dbReference type="VEuPathDB" id="VectorBase:LDEU002893"/>
<accession>A0A443SNN4</accession>
<evidence type="ECO:0000256" key="1">
    <source>
        <dbReference type="ARBA" id="ARBA00003195"/>
    </source>
</evidence>
<dbReference type="EMBL" id="NCKV01001049">
    <property type="protein sequence ID" value="RWS29149.1"/>
    <property type="molecule type" value="Genomic_DNA"/>
</dbReference>
<dbReference type="Pfam" id="PF05676">
    <property type="entry name" value="NDUF_B7"/>
    <property type="match status" value="1"/>
</dbReference>
<keyword evidence="12" id="KW-1015">Disulfide bond</keyword>
<dbReference type="PANTHER" id="PTHR20900:SF0">
    <property type="entry name" value="NADH DEHYDROGENASE [UBIQUINONE] 1 BETA SUBCOMPLEX SUBUNIT 7"/>
    <property type="match status" value="1"/>
</dbReference>
<evidence type="ECO:0000256" key="3">
    <source>
        <dbReference type="ARBA" id="ARBA00004637"/>
    </source>
</evidence>
<dbReference type="PANTHER" id="PTHR20900">
    <property type="entry name" value="NADH:UBIQUINONE OXIDOREDUCTASE B18-LIKE SUBUNIT"/>
    <property type="match status" value="1"/>
</dbReference>
<dbReference type="AlphaFoldDB" id="A0A443SNN4"/>
<evidence type="ECO:0000256" key="12">
    <source>
        <dbReference type="ARBA" id="ARBA00023157"/>
    </source>
</evidence>
<evidence type="ECO:0000313" key="13">
    <source>
        <dbReference type="EMBL" id="RWS29149.1"/>
    </source>
</evidence>
<keyword evidence="14" id="KW-1185">Reference proteome</keyword>
<dbReference type="GO" id="GO:0005758">
    <property type="term" value="C:mitochondrial intermembrane space"/>
    <property type="evidence" value="ECO:0007669"/>
    <property type="project" value="UniProtKB-SubCell"/>
</dbReference>
<keyword evidence="7" id="KW-0679">Respiratory chain</keyword>
<keyword evidence="11" id="KW-0472">Membrane</keyword>
<comment type="subcellular location">
    <subcellularLocation>
        <location evidence="3">Mitochondrion inner membrane</location>
        <topology evidence="3">Peripheral membrane protein</topology>
    </subcellularLocation>
    <subcellularLocation>
        <location evidence="2">Mitochondrion intermembrane space</location>
    </subcellularLocation>
</comment>
<keyword evidence="13" id="KW-0830">Ubiquinone</keyword>
<evidence type="ECO:0000256" key="9">
    <source>
        <dbReference type="ARBA" id="ARBA00022982"/>
    </source>
</evidence>
<keyword evidence="6" id="KW-0813">Transport</keyword>
<sequence length="133" mass="15792">MGNDISFGHLKSVPDPDCTKESKYDPLFGFPKGRKVREMIATPEELDSARVPSEHRDYCAHMYIKLMACRRDEAPFFGRCDHHHHAWLTCQYEDEVMRMKEWEREKRLDIRQRRLIAKMKSEGQDVEIPVAQR</sequence>
<reference evidence="13 14" key="1">
    <citation type="journal article" date="2018" name="Gigascience">
        <title>Genomes of trombidid mites reveal novel predicted allergens and laterally-transferred genes associated with secondary metabolism.</title>
        <authorList>
            <person name="Dong X."/>
            <person name="Chaisiri K."/>
            <person name="Xia D."/>
            <person name="Armstrong S.D."/>
            <person name="Fang Y."/>
            <person name="Donnelly M.J."/>
            <person name="Kadowaki T."/>
            <person name="McGarry J.W."/>
            <person name="Darby A.C."/>
            <person name="Makepeace B.L."/>
        </authorList>
    </citation>
    <scope>NUCLEOTIDE SEQUENCE [LARGE SCALE GENOMIC DNA]</scope>
    <source>
        <strain evidence="13">UoL-UT</strain>
    </source>
</reference>
<evidence type="ECO:0000256" key="8">
    <source>
        <dbReference type="ARBA" id="ARBA00022792"/>
    </source>
</evidence>